<dbReference type="PROSITE" id="PS51000">
    <property type="entry name" value="HTH_DEOR_2"/>
    <property type="match status" value="1"/>
</dbReference>
<dbReference type="Pfam" id="PF08220">
    <property type="entry name" value="HTH_DeoR"/>
    <property type="match status" value="1"/>
</dbReference>
<dbReference type="InterPro" id="IPR036390">
    <property type="entry name" value="WH_DNA-bd_sf"/>
</dbReference>
<evidence type="ECO:0000256" key="1">
    <source>
        <dbReference type="ARBA" id="ARBA00023015"/>
    </source>
</evidence>
<dbReference type="PRINTS" id="PR00037">
    <property type="entry name" value="HTHLACR"/>
</dbReference>
<comment type="caution">
    <text evidence="5">The sequence shown here is derived from an EMBL/GenBank/DDBJ whole genome shotgun (WGS) entry which is preliminary data.</text>
</comment>
<keyword evidence="1" id="KW-0805">Transcription regulation</keyword>
<sequence>MKEKRIYQIADYIQSMGVVSMDELCEHFAISMSTLRRDINILLSQNSVQKVYGGVASKEHGLIPFENRDTINKSDKSLIAKKAAQLIDSNELIFIDSGTTTRDILKYLPEKVTKLTILTNNLDVINDVADRPDISLLVLGNIFKHSTRSFVGNDTLDIIEKYNINKAFMAATAVSIENGLTNSDIQEYELKKRIVRKAHQVYLLADASKFDHATLLTYAQLTDLSAIVTSKAIPEKYRHYFEDHNIDVFLCK</sequence>
<evidence type="ECO:0000313" key="5">
    <source>
        <dbReference type="EMBL" id="GAA5110402.1"/>
    </source>
</evidence>
<dbReference type="Gene3D" id="1.10.10.10">
    <property type="entry name" value="Winged helix-like DNA-binding domain superfamily/Winged helix DNA-binding domain"/>
    <property type="match status" value="1"/>
</dbReference>
<dbReference type="Gene3D" id="3.40.50.1360">
    <property type="match status" value="1"/>
</dbReference>
<evidence type="ECO:0000256" key="3">
    <source>
        <dbReference type="ARBA" id="ARBA00023163"/>
    </source>
</evidence>
<reference evidence="6" key="1">
    <citation type="journal article" date="2019" name="Int. J. Syst. Evol. Microbiol.">
        <title>The Global Catalogue of Microorganisms (GCM) 10K type strain sequencing project: providing services to taxonomists for standard genome sequencing and annotation.</title>
        <authorList>
            <consortium name="The Broad Institute Genomics Platform"/>
            <consortium name="The Broad Institute Genome Sequencing Center for Infectious Disease"/>
            <person name="Wu L."/>
            <person name="Ma J."/>
        </authorList>
    </citation>
    <scope>NUCLEOTIDE SEQUENCE [LARGE SCALE GENOMIC DNA]</scope>
    <source>
        <strain evidence="6">JCM 18050</strain>
    </source>
</reference>
<dbReference type="SUPFAM" id="SSF100950">
    <property type="entry name" value="NagB/RpiA/CoA transferase-like"/>
    <property type="match status" value="1"/>
</dbReference>
<dbReference type="SUPFAM" id="SSF46785">
    <property type="entry name" value="Winged helix' DNA-binding domain"/>
    <property type="match status" value="1"/>
</dbReference>
<feature type="domain" description="HTH deoR-type" evidence="4">
    <location>
        <begin position="2"/>
        <end position="57"/>
    </location>
</feature>
<accession>A0ABP9N865</accession>
<keyword evidence="2" id="KW-0238">DNA-binding</keyword>
<dbReference type="InterPro" id="IPR001034">
    <property type="entry name" value="DeoR_HTH"/>
</dbReference>
<dbReference type="SMART" id="SM00420">
    <property type="entry name" value="HTH_DEOR"/>
    <property type="match status" value="1"/>
</dbReference>
<gene>
    <name evidence="5" type="primary">iolR_1</name>
    <name evidence="5" type="ORF">GCM10023211_14820</name>
</gene>
<protein>
    <submittedName>
        <fullName evidence="5">Myo-inositol utilization transcriptional regulator IolR</fullName>
    </submittedName>
</protein>
<dbReference type="Proteomes" id="UP001500171">
    <property type="component" value="Unassembled WGS sequence"/>
</dbReference>
<proteinExistence type="predicted"/>
<dbReference type="PANTHER" id="PTHR30363:SF60">
    <property type="entry name" value="HTH-TYPE TRANSCRIPTIONAL REGULATOR IOLR"/>
    <property type="match status" value="1"/>
</dbReference>
<dbReference type="InterPro" id="IPR036388">
    <property type="entry name" value="WH-like_DNA-bd_sf"/>
</dbReference>
<dbReference type="Pfam" id="PF00455">
    <property type="entry name" value="DeoRC"/>
    <property type="match status" value="1"/>
</dbReference>
<evidence type="ECO:0000313" key="6">
    <source>
        <dbReference type="Proteomes" id="UP001500171"/>
    </source>
</evidence>
<evidence type="ECO:0000256" key="2">
    <source>
        <dbReference type="ARBA" id="ARBA00023125"/>
    </source>
</evidence>
<evidence type="ECO:0000259" key="4">
    <source>
        <dbReference type="PROSITE" id="PS51000"/>
    </source>
</evidence>
<keyword evidence="3" id="KW-0804">Transcription</keyword>
<dbReference type="InterPro" id="IPR037171">
    <property type="entry name" value="NagB/RpiA_transferase-like"/>
</dbReference>
<dbReference type="SMART" id="SM01134">
    <property type="entry name" value="DeoRC"/>
    <property type="match status" value="1"/>
</dbReference>
<dbReference type="RefSeq" id="WP_345490455.1">
    <property type="nucleotide sequence ID" value="NZ_BAABHY010000001.1"/>
</dbReference>
<organism evidence="5 6">
    <name type="scientific">Orbus sasakiae</name>
    <dbReference type="NCBI Taxonomy" id="1078475"/>
    <lineage>
        <taxon>Bacteria</taxon>
        <taxon>Pseudomonadati</taxon>
        <taxon>Pseudomonadota</taxon>
        <taxon>Gammaproteobacteria</taxon>
        <taxon>Orbales</taxon>
        <taxon>Orbaceae</taxon>
        <taxon>Orbus</taxon>
    </lineage>
</organism>
<dbReference type="InterPro" id="IPR018356">
    <property type="entry name" value="Tscrpt_reg_HTH_DeoR_CS"/>
</dbReference>
<dbReference type="InterPro" id="IPR050313">
    <property type="entry name" value="Carb_Metab_HTH_regulators"/>
</dbReference>
<name>A0ABP9N865_9GAMM</name>
<dbReference type="InterPro" id="IPR014036">
    <property type="entry name" value="DeoR-like_C"/>
</dbReference>
<keyword evidence="6" id="KW-1185">Reference proteome</keyword>
<dbReference type="PANTHER" id="PTHR30363">
    <property type="entry name" value="HTH-TYPE TRANSCRIPTIONAL REGULATOR SRLR-RELATED"/>
    <property type="match status" value="1"/>
</dbReference>
<dbReference type="EMBL" id="BAABHY010000001">
    <property type="protein sequence ID" value="GAA5110402.1"/>
    <property type="molecule type" value="Genomic_DNA"/>
</dbReference>
<dbReference type="PROSITE" id="PS00894">
    <property type="entry name" value="HTH_DEOR_1"/>
    <property type="match status" value="1"/>
</dbReference>